<dbReference type="OrthoDB" id="5419927at2759"/>
<evidence type="ECO:0000313" key="3">
    <source>
        <dbReference type="EMBL" id="EHK48770.1"/>
    </source>
</evidence>
<dbReference type="Proteomes" id="UP000005426">
    <property type="component" value="Unassembled WGS sequence"/>
</dbReference>
<dbReference type="Pfam" id="PF24883">
    <property type="entry name" value="NPHP3_N"/>
    <property type="match status" value="1"/>
</dbReference>
<dbReference type="GeneID" id="25779513"/>
<gene>
    <name evidence="3" type="ORF">TRIATDRAFT_281559</name>
</gene>
<organism evidence="3 4">
    <name type="scientific">Hypocrea atroviridis (strain ATCC 20476 / IMI 206040)</name>
    <name type="common">Trichoderma atroviride</name>
    <dbReference type="NCBI Taxonomy" id="452589"/>
    <lineage>
        <taxon>Eukaryota</taxon>
        <taxon>Fungi</taxon>
        <taxon>Dikarya</taxon>
        <taxon>Ascomycota</taxon>
        <taxon>Pezizomycotina</taxon>
        <taxon>Sordariomycetes</taxon>
        <taxon>Hypocreomycetidae</taxon>
        <taxon>Hypocreales</taxon>
        <taxon>Hypocreaceae</taxon>
        <taxon>Trichoderma</taxon>
    </lineage>
</organism>
<dbReference type="EMBL" id="ABDG02000018">
    <property type="protein sequence ID" value="EHK48770.1"/>
    <property type="molecule type" value="Genomic_DNA"/>
</dbReference>
<dbReference type="PANTHER" id="PTHR40619">
    <property type="entry name" value="FUNGAL STAND N-TERMINAL GOODBYE DOMAIN-CONTAINING PROTEIN"/>
    <property type="match status" value="1"/>
</dbReference>
<dbReference type="OMA" id="AAGWPEI"/>
<dbReference type="eggNOG" id="ENOG502SHRF">
    <property type="taxonomic scope" value="Eukaryota"/>
</dbReference>
<evidence type="ECO:0000313" key="4">
    <source>
        <dbReference type="Proteomes" id="UP000005426"/>
    </source>
</evidence>
<evidence type="ECO:0000256" key="1">
    <source>
        <dbReference type="ARBA" id="ARBA00022737"/>
    </source>
</evidence>
<accession>G9NLK8</accession>
<reference evidence="3 4" key="1">
    <citation type="journal article" date="2011" name="Genome Biol.">
        <title>Comparative genome sequence analysis underscores mycoparasitism as the ancestral life style of Trichoderma.</title>
        <authorList>
            <person name="Kubicek C.P."/>
            <person name="Herrera-Estrella A."/>
            <person name="Seidl-Seiboth V."/>
            <person name="Martinez D.A."/>
            <person name="Druzhinina I.S."/>
            <person name="Thon M."/>
            <person name="Zeilinger S."/>
            <person name="Casas-Flores S."/>
            <person name="Horwitz B.A."/>
            <person name="Mukherjee P.K."/>
            <person name="Mukherjee M."/>
            <person name="Kredics L."/>
            <person name="Alcaraz L.D."/>
            <person name="Aerts A."/>
            <person name="Antal Z."/>
            <person name="Atanasova L."/>
            <person name="Cervantes-Badillo M.G."/>
            <person name="Challacombe J."/>
            <person name="Chertkov O."/>
            <person name="McCluskey K."/>
            <person name="Coulpier F."/>
            <person name="Deshpande N."/>
            <person name="von Doehren H."/>
            <person name="Ebbole D.J."/>
            <person name="Esquivel-Naranjo E.U."/>
            <person name="Fekete E."/>
            <person name="Flipphi M."/>
            <person name="Glaser F."/>
            <person name="Gomez-Rodriguez E.Y."/>
            <person name="Gruber S."/>
            <person name="Han C."/>
            <person name="Henrissat B."/>
            <person name="Hermosa R."/>
            <person name="Hernandez-Onate M."/>
            <person name="Karaffa L."/>
            <person name="Kosti I."/>
            <person name="Le Crom S."/>
            <person name="Lindquist E."/>
            <person name="Lucas S."/>
            <person name="Luebeck M."/>
            <person name="Luebeck P.S."/>
            <person name="Margeot A."/>
            <person name="Metz B."/>
            <person name="Misra M."/>
            <person name="Nevalainen H."/>
            <person name="Omann M."/>
            <person name="Packer N."/>
            <person name="Perrone G."/>
            <person name="Uresti-Rivera E.E."/>
            <person name="Salamov A."/>
            <person name="Schmoll M."/>
            <person name="Seiboth B."/>
            <person name="Shapiro H."/>
            <person name="Sukno S."/>
            <person name="Tamayo-Ramos J.A."/>
            <person name="Tisch D."/>
            <person name="Wiest A."/>
            <person name="Wilkinson H.H."/>
            <person name="Zhang M."/>
            <person name="Coutinho P.M."/>
            <person name="Kenerley C.M."/>
            <person name="Monte E."/>
            <person name="Baker S.E."/>
            <person name="Grigoriev I.V."/>
        </authorList>
    </citation>
    <scope>NUCLEOTIDE SEQUENCE [LARGE SCALE GENOMIC DNA]</scope>
    <source>
        <strain evidence="4">ATCC 20476 / IMI 206040</strain>
    </source>
</reference>
<dbReference type="STRING" id="452589.G9NLK8"/>
<protein>
    <recommendedName>
        <fullName evidence="2">Nephrocystin 3-like N-terminal domain-containing protein</fullName>
    </recommendedName>
</protein>
<dbReference type="KEGG" id="tatv:25779513"/>
<feature type="domain" description="Nephrocystin 3-like N-terminal" evidence="2">
    <location>
        <begin position="469"/>
        <end position="640"/>
    </location>
</feature>
<dbReference type="HOGENOM" id="CLU_016969_0_0_1"/>
<name>G9NLK8_HYPAI</name>
<evidence type="ECO:0000259" key="2">
    <source>
        <dbReference type="Pfam" id="PF24883"/>
    </source>
</evidence>
<proteinExistence type="predicted"/>
<dbReference type="AlphaFoldDB" id="G9NLK8"/>
<comment type="caution">
    <text evidence="3">The sequence shown here is derived from an EMBL/GenBank/DDBJ whole genome shotgun (WGS) entry which is preliminary data.</text>
</comment>
<keyword evidence="4" id="KW-1185">Reference proteome</keyword>
<keyword evidence="1" id="KW-0677">Repeat</keyword>
<sequence length="684" mass="76604">MACNSAAGESRTRQPCLDFNETRLPEYHEAFANPQVKFNPALRLYAPVSKDDNMSQAATDDQKKFQLLPKQSKNSSSNPPRRPFWDEMLLPAMAQLSTNRDEPAGLVGTLNSIRAAAGWPEIINTLEVARAKYYNYSGFIGFWKKTSHKFADHANNGKMLFSLLPDSDYTSVVHCVFDVIFDAAKRTAEIREEVEGTLRQMREKLSDVERIVALCANDDDHIVSAAMNVLVSVLQALEDIVLYYSSKRGLKMTATILWKNDEYRADLSKCLAEINSSSKRLIEEASLSHIRATRSVNIIASKGLEKLKKLQLGQLKMLREQKRIADKQSEMTISGRKIANRQGKLATDLSREAASNQRNAIANERNAAANISNAIISATAMNGFLKLSEECCAAKSDLEKARHLNVKLMAELREERSRSRGRYPLLPPEPISQDQLLQIFNLADSGEETDIANISNSVALVNRRDQGRAEQLINNPQFQKWVVQTQSTELLVHGHMKPSRTSVSALSLFSAGIVQSLRRDQRFCTLAFFCAEHRDAQDPLAGGIGIVKSLIVQLLNQYNFGTEVNLDMLEDDTEQLCQLFIGLVRLMKSNVTLICVLDSVNVYDDPEFMQDLGVERVLYEVLSLTRDSRVQTSIKILLTSPTNTATIWGGFDERDIVSMAGQPKGDKRFDNSRLAQQVEDVFIS</sequence>
<dbReference type="PANTHER" id="PTHR40619:SF3">
    <property type="entry name" value="FUNGAL STAND N-TERMINAL GOODBYE DOMAIN-CONTAINING PROTEIN"/>
    <property type="match status" value="1"/>
</dbReference>
<dbReference type="InterPro" id="IPR056884">
    <property type="entry name" value="NPHP3-like_N"/>
</dbReference>